<protein>
    <submittedName>
        <fullName evidence="2">Uncharacterized protein</fullName>
    </submittedName>
</protein>
<reference evidence="2 3" key="1">
    <citation type="submission" date="2019-09" db="EMBL/GenBank/DDBJ databases">
        <title>Draft genome sequence of Ginsengibacter sp. BR5-29.</title>
        <authorList>
            <person name="Im W.-T."/>
        </authorList>
    </citation>
    <scope>NUCLEOTIDE SEQUENCE [LARGE SCALE GENOMIC DNA]</scope>
    <source>
        <strain evidence="2 3">BR5-29</strain>
    </source>
</reference>
<evidence type="ECO:0000313" key="2">
    <source>
        <dbReference type="EMBL" id="KAA9037159.1"/>
    </source>
</evidence>
<evidence type="ECO:0000256" key="1">
    <source>
        <dbReference type="SAM" id="Phobius"/>
    </source>
</evidence>
<dbReference type="Proteomes" id="UP000326903">
    <property type="component" value="Unassembled WGS sequence"/>
</dbReference>
<feature type="transmembrane region" description="Helical" evidence="1">
    <location>
        <begin position="13"/>
        <end position="35"/>
    </location>
</feature>
<dbReference type="AlphaFoldDB" id="A0A5J5ID29"/>
<organism evidence="2 3">
    <name type="scientific">Ginsengibacter hankyongi</name>
    <dbReference type="NCBI Taxonomy" id="2607284"/>
    <lineage>
        <taxon>Bacteria</taxon>
        <taxon>Pseudomonadati</taxon>
        <taxon>Bacteroidota</taxon>
        <taxon>Chitinophagia</taxon>
        <taxon>Chitinophagales</taxon>
        <taxon>Chitinophagaceae</taxon>
        <taxon>Ginsengibacter</taxon>
    </lineage>
</organism>
<sequence>MIILLHTPMITDWISSIAAAIGIPFVMWSFVKLIIKDKGKQAQLNSLRDMASNQNEINIQLKEQVAQLTKHAAEFQYQSTLMFDSNQLLEKQVQILNDFFIERKISETAKLDLAKQKRLLQIKPHFIYSGGGSNPQQFELVLKNKGGTANNVSIEKTNAEFVTINDINPNTIVDSGQLLSIIGYPNTDKTYWNGNLVNFELNLRYKDMDGNEYYQKVRRQDQRYFIDNPALK</sequence>
<comment type="caution">
    <text evidence="2">The sequence shown here is derived from an EMBL/GenBank/DDBJ whole genome shotgun (WGS) entry which is preliminary data.</text>
</comment>
<dbReference type="RefSeq" id="WP_150416079.1">
    <property type="nucleotide sequence ID" value="NZ_VYQF01000006.1"/>
</dbReference>
<proteinExistence type="predicted"/>
<keyword evidence="1" id="KW-0812">Transmembrane</keyword>
<accession>A0A5J5ID29</accession>
<keyword evidence="3" id="KW-1185">Reference proteome</keyword>
<gene>
    <name evidence="2" type="ORF">FW778_17165</name>
</gene>
<name>A0A5J5ID29_9BACT</name>
<keyword evidence="1" id="KW-0472">Membrane</keyword>
<evidence type="ECO:0000313" key="3">
    <source>
        <dbReference type="Proteomes" id="UP000326903"/>
    </source>
</evidence>
<keyword evidence="1" id="KW-1133">Transmembrane helix</keyword>
<dbReference type="EMBL" id="VYQF01000006">
    <property type="protein sequence ID" value="KAA9037159.1"/>
    <property type="molecule type" value="Genomic_DNA"/>
</dbReference>